<evidence type="ECO:0000259" key="2">
    <source>
        <dbReference type="Pfam" id="PF20153"/>
    </source>
</evidence>
<dbReference type="OrthoDB" id="3221808at2759"/>
<feature type="domain" description="DUF6535" evidence="2">
    <location>
        <begin position="48"/>
        <end position="120"/>
    </location>
</feature>
<accession>A0A9P6CBN5</accession>
<dbReference type="InterPro" id="IPR045338">
    <property type="entry name" value="DUF6535"/>
</dbReference>
<proteinExistence type="predicted"/>
<keyword evidence="1" id="KW-0472">Membrane</keyword>
<gene>
    <name evidence="3" type="ORF">BDZ94DRAFT_825696</name>
</gene>
<evidence type="ECO:0000313" key="3">
    <source>
        <dbReference type="EMBL" id="KAF9455289.1"/>
    </source>
</evidence>
<dbReference type="EMBL" id="MU150815">
    <property type="protein sequence ID" value="KAF9455289.1"/>
    <property type="molecule type" value="Genomic_DNA"/>
</dbReference>
<comment type="caution">
    <text evidence="3">The sequence shown here is derived from an EMBL/GenBank/DDBJ whole genome shotgun (WGS) entry which is preliminary data.</text>
</comment>
<organism evidence="3 4">
    <name type="scientific">Collybia nuda</name>
    <dbReference type="NCBI Taxonomy" id="64659"/>
    <lineage>
        <taxon>Eukaryota</taxon>
        <taxon>Fungi</taxon>
        <taxon>Dikarya</taxon>
        <taxon>Basidiomycota</taxon>
        <taxon>Agaricomycotina</taxon>
        <taxon>Agaricomycetes</taxon>
        <taxon>Agaricomycetidae</taxon>
        <taxon>Agaricales</taxon>
        <taxon>Tricholomatineae</taxon>
        <taxon>Clitocybaceae</taxon>
        <taxon>Collybia</taxon>
    </lineage>
</organism>
<dbReference type="Pfam" id="PF20153">
    <property type="entry name" value="DUF6535"/>
    <property type="match status" value="1"/>
</dbReference>
<feature type="non-terminal residue" evidence="3">
    <location>
        <position position="127"/>
    </location>
</feature>
<evidence type="ECO:0000256" key="1">
    <source>
        <dbReference type="SAM" id="Phobius"/>
    </source>
</evidence>
<dbReference type="Proteomes" id="UP000807353">
    <property type="component" value="Unassembled WGS sequence"/>
</dbReference>
<keyword evidence="4" id="KW-1185">Reference proteome</keyword>
<name>A0A9P6CBN5_9AGAR</name>
<dbReference type="AlphaFoldDB" id="A0A9P6CBN5"/>
<reference evidence="3" key="1">
    <citation type="submission" date="2020-11" db="EMBL/GenBank/DDBJ databases">
        <authorList>
            <consortium name="DOE Joint Genome Institute"/>
            <person name="Ahrendt S."/>
            <person name="Riley R."/>
            <person name="Andreopoulos W."/>
            <person name="Labutti K."/>
            <person name="Pangilinan J."/>
            <person name="Ruiz-Duenas F.J."/>
            <person name="Barrasa J.M."/>
            <person name="Sanchez-Garcia M."/>
            <person name="Camarero S."/>
            <person name="Miyauchi S."/>
            <person name="Serrano A."/>
            <person name="Linde D."/>
            <person name="Babiker R."/>
            <person name="Drula E."/>
            <person name="Ayuso-Fernandez I."/>
            <person name="Pacheco R."/>
            <person name="Padilla G."/>
            <person name="Ferreira P."/>
            <person name="Barriuso J."/>
            <person name="Kellner H."/>
            <person name="Castanera R."/>
            <person name="Alfaro M."/>
            <person name="Ramirez L."/>
            <person name="Pisabarro A.G."/>
            <person name="Kuo A."/>
            <person name="Tritt A."/>
            <person name="Lipzen A."/>
            <person name="He G."/>
            <person name="Yan M."/>
            <person name="Ng V."/>
            <person name="Cullen D."/>
            <person name="Martin F."/>
            <person name="Rosso M.-N."/>
            <person name="Henrissat B."/>
            <person name="Hibbett D."/>
            <person name="Martinez A.T."/>
            <person name="Grigoriev I.V."/>
        </authorList>
    </citation>
    <scope>NUCLEOTIDE SEQUENCE</scope>
    <source>
        <strain evidence="3">CBS 247.69</strain>
    </source>
</reference>
<evidence type="ECO:0000313" key="4">
    <source>
        <dbReference type="Proteomes" id="UP000807353"/>
    </source>
</evidence>
<keyword evidence="1" id="KW-1133">Transmembrane helix</keyword>
<protein>
    <recommendedName>
        <fullName evidence="2">DUF6535 domain-containing protein</fullName>
    </recommendedName>
</protein>
<sequence length="127" mass="14222">MGRRTPHNTHPILNAFEAYQNSRPDVKLEKNILISSGISQVPVNTSLWSSYVQEAGRHDHEQLLNWNTTMDNLLVFAALFSAILTAFIIEIYKLLQPEPQDLTIVLLKSIDSSLRGNSSSQLPGFST</sequence>
<keyword evidence="1" id="KW-0812">Transmembrane</keyword>
<feature type="transmembrane region" description="Helical" evidence="1">
    <location>
        <begin position="73"/>
        <end position="92"/>
    </location>
</feature>